<proteinExistence type="predicted"/>
<dbReference type="AlphaFoldDB" id="A0A150Y4C0"/>
<dbReference type="InterPro" id="IPR038765">
    <property type="entry name" value="Papain-like_cys_pep_sf"/>
</dbReference>
<reference evidence="3 4" key="1">
    <citation type="submission" date="2016-01" db="EMBL/GenBank/DDBJ databases">
        <title>Genome sequencing of Roseivirga seohaensis SW-152.</title>
        <authorList>
            <person name="Selvaratnam C."/>
            <person name="Thevarajoo S."/>
            <person name="Goh K.M."/>
            <person name="Ee R."/>
            <person name="Chan K.-G."/>
            <person name="Chong C.S."/>
        </authorList>
    </citation>
    <scope>NUCLEOTIDE SEQUENCE [LARGE SCALE GENOMIC DNA]</scope>
    <source>
        <strain evidence="3 4">SW-152</strain>
    </source>
</reference>
<evidence type="ECO:0000313" key="4">
    <source>
        <dbReference type="Proteomes" id="UP000075663"/>
    </source>
</evidence>
<accession>A0A150Y4C0</accession>
<protein>
    <recommendedName>
        <fullName evidence="5">DUF3857 domain-containing protein</fullName>
    </recommendedName>
</protein>
<dbReference type="Gene3D" id="3.10.620.30">
    <property type="match status" value="1"/>
</dbReference>
<dbReference type="Pfam" id="PF12969">
    <property type="entry name" value="DUF3857"/>
    <property type="match status" value="1"/>
</dbReference>
<evidence type="ECO:0000259" key="2">
    <source>
        <dbReference type="Pfam" id="PF12970"/>
    </source>
</evidence>
<name>A0A150Y4C0_9BACT</name>
<dbReference type="InterPro" id="IPR024544">
    <property type="entry name" value="DUF3858"/>
</dbReference>
<dbReference type="Gene3D" id="2.60.120.1130">
    <property type="match status" value="1"/>
</dbReference>
<evidence type="ECO:0000313" key="3">
    <source>
        <dbReference type="EMBL" id="KYG85801.1"/>
    </source>
</evidence>
<organism evidence="3 4">
    <name type="scientific">Roseivirga seohaensis</name>
    <dbReference type="NCBI Taxonomy" id="1914963"/>
    <lineage>
        <taxon>Bacteria</taxon>
        <taxon>Pseudomonadati</taxon>
        <taxon>Bacteroidota</taxon>
        <taxon>Cytophagia</taxon>
        <taxon>Cytophagales</taxon>
        <taxon>Roseivirgaceae</taxon>
        <taxon>Roseivirga</taxon>
    </lineage>
</organism>
<dbReference type="RefSeq" id="WP_062299525.1">
    <property type="nucleotide sequence ID" value="NZ_LRPB01000001.1"/>
</dbReference>
<dbReference type="InterPro" id="IPR024618">
    <property type="entry name" value="DUF3857"/>
</dbReference>
<gene>
    <name evidence="3" type="ORF">AWW67_00770</name>
</gene>
<dbReference type="Pfam" id="PF12970">
    <property type="entry name" value="DUF3858"/>
    <property type="match status" value="1"/>
</dbReference>
<evidence type="ECO:0000259" key="1">
    <source>
        <dbReference type="Pfam" id="PF12969"/>
    </source>
</evidence>
<comment type="caution">
    <text evidence="3">The sequence shown here is derived from an EMBL/GenBank/DDBJ whole genome shotgun (WGS) entry which is preliminary data.</text>
</comment>
<dbReference type="EMBL" id="LRPB01000001">
    <property type="protein sequence ID" value="KYG85801.1"/>
    <property type="molecule type" value="Genomic_DNA"/>
</dbReference>
<dbReference type="Proteomes" id="UP000075663">
    <property type="component" value="Unassembled WGS sequence"/>
</dbReference>
<dbReference type="SUPFAM" id="SSF54001">
    <property type="entry name" value="Cysteine proteinases"/>
    <property type="match status" value="1"/>
</dbReference>
<feature type="domain" description="DUF3858" evidence="2">
    <location>
        <begin position="529"/>
        <end position="621"/>
    </location>
</feature>
<feature type="domain" description="DUF3857" evidence="1">
    <location>
        <begin position="57"/>
        <end position="203"/>
    </location>
</feature>
<evidence type="ECO:0008006" key="5">
    <source>
        <dbReference type="Google" id="ProtNLM"/>
    </source>
</evidence>
<sequence length="624" mass="71034">MRKNSSFLSITIFLIGYLFCHLTLSAQSRNDNSAEVLTYDKKIEIEGKKLSVWVEISIQINNHDGQHMTQVAIPFSASNKIKDLSASIINASGNEVKKLKKRDAVDVSSISGYSLYEDDFNKVFELSYNQYPYVLKYSYSISYNGFLSIDEWTPVIALNTNTKKASLTLTTPTDFQLSIKEQNINQAIKNTEGGKVIYKWTGNYTAESIKKEVFSPPIHELIPKVSIVPLNFEYGPSGSFQSWQSYGEWLNQLSYGLHDLPESEKQVVKNLTQDLPDIESKANVLYHYLQDNIRYTNVAIGIGGMLPYPASYVAQNRYGDCKALTNYMQALLAEAGIEAFCTDVYADKVPIDIDTNFPSQQFNHVILAIPTKTDTLWLETTSNINPFGYLGTFTQNRKALLVNSSQSKIIQIPAMTNVETRRDTRIDISIQAKNKIQAQVNSKFRGDDFETLLYYMKSESKSEIDRFAKSKLPYQQSPSTITKINQETRDSQEIIVEAEMNLSDYGQQFGEAKVLNLPRLDFPKIERPTERKSPLFFPYPIHYKDEFEITIDESIKVTLSNGNDNIDSIFGSFSVTSEKINNKIILTREFIIKSGRYKPEDYTDFFEFISSINESRAKTLITLK</sequence>
<dbReference type="STRING" id="1914963.AWW67_00770"/>
<dbReference type="Gene3D" id="2.60.40.3140">
    <property type="match status" value="1"/>
</dbReference>